<dbReference type="Pfam" id="PF00583">
    <property type="entry name" value="Acetyltransf_1"/>
    <property type="match status" value="1"/>
</dbReference>
<protein>
    <submittedName>
        <fullName evidence="5">Diamine acetyltransferase</fullName>
    </submittedName>
</protein>
<name>A0A1V3J8U0_9PAST</name>
<sequence length="152" mass="18089">MNILIRKAKRQDCEKIWHLMKELAIFEHYIDNFAITPKIVEECGFNKNPPDFYCLVATDKENIVGIAVYYFLPYTAQNRPAIYLKELYIDEHYRGRKIGEKLMQALKAEAQNYGCQQIKWTVASWNESGKHFYKKLGAQQNNEWVNYEWKIN</sequence>
<dbReference type="PANTHER" id="PTHR10545">
    <property type="entry name" value="DIAMINE N-ACETYLTRANSFERASE"/>
    <property type="match status" value="1"/>
</dbReference>
<accession>A0A1V3J8U0</accession>
<dbReference type="InterPro" id="IPR016181">
    <property type="entry name" value="Acyl_CoA_acyltransferase"/>
</dbReference>
<evidence type="ECO:0000256" key="1">
    <source>
        <dbReference type="ARBA" id="ARBA00008694"/>
    </source>
</evidence>
<evidence type="ECO:0000256" key="3">
    <source>
        <dbReference type="ARBA" id="ARBA00023315"/>
    </source>
</evidence>
<dbReference type="PROSITE" id="PS51186">
    <property type="entry name" value="GNAT"/>
    <property type="match status" value="1"/>
</dbReference>
<dbReference type="InterPro" id="IPR051016">
    <property type="entry name" value="Diverse_Substrate_AcTransf"/>
</dbReference>
<dbReference type="SUPFAM" id="SSF55729">
    <property type="entry name" value="Acyl-CoA N-acyltransferases (Nat)"/>
    <property type="match status" value="1"/>
</dbReference>
<feature type="domain" description="N-acetyltransferase" evidence="4">
    <location>
        <begin position="3"/>
        <end position="152"/>
    </location>
</feature>
<dbReference type="AlphaFoldDB" id="A0A1V3J8U0"/>
<evidence type="ECO:0000259" key="4">
    <source>
        <dbReference type="PROSITE" id="PS51186"/>
    </source>
</evidence>
<dbReference type="PANTHER" id="PTHR10545:SF29">
    <property type="entry name" value="GH14572P-RELATED"/>
    <property type="match status" value="1"/>
</dbReference>
<dbReference type="Proteomes" id="UP000188481">
    <property type="component" value="Unassembled WGS sequence"/>
</dbReference>
<dbReference type="GO" id="GO:0008080">
    <property type="term" value="F:N-acetyltransferase activity"/>
    <property type="evidence" value="ECO:0007669"/>
    <property type="project" value="TreeGrafter"/>
</dbReference>
<organism evidence="5 6">
    <name type="scientific">Rodentibacter genomosp. 1</name>
    <dbReference type="NCBI Taxonomy" id="1908264"/>
    <lineage>
        <taxon>Bacteria</taxon>
        <taxon>Pseudomonadati</taxon>
        <taxon>Pseudomonadota</taxon>
        <taxon>Gammaproteobacteria</taxon>
        <taxon>Pasteurellales</taxon>
        <taxon>Pasteurellaceae</taxon>
        <taxon>Rodentibacter</taxon>
    </lineage>
</organism>
<keyword evidence="2 5" id="KW-0808">Transferase</keyword>
<dbReference type="RefSeq" id="WP_077541112.1">
    <property type="nucleotide sequence ID" value="NZ_MLHN01000003.1"/>
</dbReference>
<dbReference type="CDD" id="cd04301">
    <property type="entry name" value="NAT_SF"/>
    <property type="match status" value="1"/>
</dbReference>
<dbReference type="Gene3D" id="3.40.630.30">
    <property type="match status" value="1"/>
</dbReference>
<reference evidence="5 6" key="1">
    <citation type="submission" date="2016-10" db="EMBL/GenBank/DDBJ databases">
        <title>Rodentibacter gen. nov. and new species.</title>
        <authorList>
            <person name="Christensen H."/>
        </authorList>
    </citation>
    <scope>NUCLEOTIDE SEQUENCE [LARGE SCALE GENOMIC DNA]</scope>
    <source>
        <strain evidence="6">ppn416</strain>
    </source>
</reference>
<evidence type="ECO:0000256" key="2">
    <source>
        <dbReference type="ARBA" id="ARBA00022679"/>
    </source>
</evidence>
<evidence type="ECO:0000313" key="5">
    <source>
        <dbReference type="EMBL" id="OOF51815.1"/>
    </source>
</evidence>
<keyword evidence="6" id="KW-1185">Reference proteome</keyword>
<keyword evidence="3" id="KW-0012">Acyltransferase</keyword>
<gene>
    <name evidence="5" type="ORF">BKK54_02225</name>
</gene>
<comment type="caution">
    <text evidence="5">The sequence shown here is derived from an EMBL/GenBank/DDBJ whole genome shotgun (WGS) entry which is preliminary data.</text>
</comment>
<dbReference type="FunFam" id="3.40.630.30:FF:000064">
    <property type="entry name" value="GNAT family acetyltransferase"/>
    <property type="match status" value="1"/>
</dbReference>
<proteinExistence type="inferred from homology"/>
<comment type="similarity">
    <text evidence="1">Belongs to the acetyltransferase family.</text>
</comment>
<dbReference type="STRING" id="1908264.BKK54_02225"/>
<evidence type="ECO:0000313" key="6">
    <source>
        <dbReference type="Proteomes" id="UP000188481"/>
    </source>
</evidence>
<dbReference type="EMBL" id="MLHN01000003">
    <property type="protein sequence ID" value="OOF51815.1"/>
    <property type="molecule type" value="Genomic_DNA"/>
</dbReference>
<dbReference type="InterPro" id="IPR000182">
    <property type="entry name" value="GNAT_dom"/>
</dbReference>